<proteinExistence type="predicted"/>
<protein>
    <submittedName>
        <fullName evidence="2">Uncharacterized protein</fullName>
    </submittedName>
</protein>
<evidence type="ECO:0000256" key="1">
    <source>
        <dbReference type="SAM" id="MobiDB-lite"/>
    </source>
</evidence>
<organism evidence="2 3">
    <name type="scientific">Immersiella caudata</name>
    <dbReference type="NCBI Taxonomy" id="314043"/>
    <lineage>
        <taxon>Eukaryota</taxon>
        <taxon>Fungi</taxon>
        <taxon>Dikarya</taxon>
        <taxon>Ascomycota</taxon>
        <taxon>Pezizomycotina</taxon>
        <taxon>Sordariomycetes</taxon>
        <taxon>Sordariomycetidae</taxon>
        <taxon>Sordariales</taxon>
        <taxon>Lasiosphaeriaceae</taxon>
        <taxon>Immersiella</taxon>
    </lineage>
</organism>
<sequence>MKSRLPFRHSNSQPCAPQTARGSPRLQQKLQLPGITNFGLFSTPCVTSPQALVTNNAPRAKSDLQQPQIHIAERRQNLPSPFNYAPFMFPRTSQAMTAGFGSALSPKSPPPLPRKKHQAEPPAQSPFHTNSELTNSPLLHTQRPMSPAPPAHTAKPNPAHHAKPLPIGLAPSLIGPKVSRAVSQRFNPHAGQPSPKTPSATLCVSSLRSTSFAQLLHANAHRVPAQNTLYSSCKGP</sequence>
<dbReference type="AlphaFoldDB" id="A0AA39WPS2"/>
<feature type="compositionally biased region" description="Polar residues" evidence="1">
    <location>
        <begin position="126"/>
        <end position="139"/>
    </location>
</feature>
<evidence type="ECO:0000313" key="3">
    <source>
        <dbReference type="Proteomes" id="UP001175000"/>
    </source>
</evidence>
<feature type="region of interest" description="Disordered" evidence="1">
    <location>
        <begin position="1"/>
        <end position="25"/>
    </location>
</feature>
<dbReference type="EMBL" id="JAULSU010000004">
    <property type="protein sequence ID" value="KAK0619345.1"/>
    <property type="molecule type" value="Genomic_DNA"/>
</dbReference>
<accession>A0AA39WPS2</accession>
<keyword evidence="3" id="KW-1185">Reference proteome</keyword>
<reference evidence="2" key="1">
    <citation type="submission" date="2023-06" db="EMBL/GenBank/DDBJ databases">
        <title>Genome-scale phylogeny and comparative genomics of the fungal order Sordariales.</title>
        <authorList>
            <consortium name="Lawrence Berkeley National Laboratory"/>
            <person name="Hensen N."/>
            <person name="Bonometti L."/>
            <person name="Westerberg I."/>
            <person name="Brannstrom I.O."/>
            <person name="Guillou S."/>
            <person name="Cros-Aarteil S."/>
            <person name="Calhoun S."/>
            <person name="Haridas S."/>
            <person name="Kuo A."/>
            <person name="Mondo S."/>
            <person name="Pangilinan J."/>
            <person name="Riley R."/>
            <person name="Labutti K."/>
            <person name="Andreopoulos B."/>
            <person name="Lipzen A."/>
            <person name="Chen C."/>
            <person name="Yanf M."/>
            <person name="Daum C."/>
            <person name="Ng V."/>
            <person name="Clum A."/>
            <person name="Steindorff A."/>
            <person name="Ohm R."/>
            <person name="Martin F."/>
            <person name="Silar P."/>
            <person name="Natvig D."/>
            <person name="Lalanne C."/>
            <person name="Gautier V."/>
            <person name="Ament-Velasquez S.L."/>
            <person name="Kruys A."/>
            <person name="Hutchinson M.I."/>
            <person name="Powell A.J."/>
            <person name="Barry K."/>
            <person name="Miller A.N."/>
            <person name="Grigoriev I.V."/>
            <person name="Debuchy R."/>
            <person name="Gladieux P."/>
            <person name="Thoren M.H."/>
            <person name="Johannesson H."/>
        </authorList>
    </citation>
    <scope>NUCLEOTIDE SEQUENCE</scope>
    <source>
        <strain evidence="2">CBS 606.72</strain>
    </source>
</reference>
<dbReference type="Proteomes" id="UP001175000">
    <property type="component" value="Unassembled WGS sequence"/>
</dbReference>
<feature type="region of interest" description="Disordered" evidence="1">
    <location>
        <begin position="99"/>
        <end position="172"/>
    </location>
</feature>
<comment type="caution">
    <text evidence="2">The sequence shown here is derived from an EMBL/GenBank/DDBJ whole genome shotgun (WGS) entry which is preliminary data.</text>
</comment>
<gene>
    <name evidence="2" type="ORF">B0T14DRAFT_206464</name>
</gene>
<evidence type="ECO:0000313" key="2">
    <source>
        <dbReference type="EMBL" id="KAK0619345.1"/>
    </source>
</evidence>
<name>A0AA39WPS2_9PEZI</name>